<gene>
    <name evidence="2" type="ORF">CROQUDRAFT_700693</name>
</gene>
<keyword evidence="3" id="KW-1185">Reference proteome</keyword>
<feature type="compositionally biased region" description="Basic and acidic residues" evidence="1">
    <location>
        <begin position="674"/>
        <end position="683"/>
    </location>
</feature>
<feature type="compositionally biased region" description="Polar residues" evidence="1">
    <location>
        <begin position="553"/>
        <end position="564"/>
    </location>
</feature>
<feature type="compositionally biased region" description="Pro residues" evidence="1">
    <location>
        <begin position="815"/>
        <end position="829"/>
    </location>
</feature>
<feature type="compositionally biased region" description="Polar residues" evidence="1">
    <location>
        <begin position="701"/>
        <end position="710"/>
    </location>
</feature>
<dbReference type="EMBL" id="MU167677">
    <property type="protein sequence ID" value="KAG0139234.1"/>
    <property type="molecule type" value="Genomic_DNA"/>
</dbReference>
<feature type="compositionally biased region" description="Polar residues" evidence="1">
    <location>
        <begin position="343"/>
        <end position="353"/>
    </location>
</feature>
<name>A0A9P6N7R1_9BASI</name>
<accession>A0A9P6N7R1</accession>
<dbReference type="AlphaFoldDB" id="A0A9P6N7R1"/>
<reference evidence="2" key="1">
    <citation type="submission" date="2013-11" db="EMBL/GenBank/DDBJ databases">
        <title>Genome sequence of the fusiform rust pathogen reveals effectors for host alternation and coevolution with pine.</title>
        <authorList>
            <consortium name="DOE Joint Genome Institute"/>
            <person name="Smith K."/>
            <person name="Pendleton A."/>
            <person name="Kubisiak T."/>
            <person name="Anderson C."/>
            <person name="Salamov A."/>
            <person name="Aerts A."/>
            <person name="Riley R."/>
            <person name="Clum A."/>
            <person name="Lindquist E."/>
            <person name="Ence D."/>
            <person name="Campbell M."/>
            <person name="Kronenberg Z."/>
            <person name="Feau N."/>
            <person name="Dhillon B."/>
            <person name="Hamelin R."/>
            <person name="Burleigh J."/>
            <person name="Smith J."/>
            <person name="Yandell M."/>
            <person name="Nelson C."/>
            <person name="Grigoriev I."/>
            <person name="Davis J."/>
        </authorList>
    </citation>
    <scope>NUCLEOTIDE SEQUENCE</scope>
    <source>
        <strain evidence="2">G11</strain>
    </source>
</reference>
<dbReference type="OrthoDB" id="2506377at2759"/>
<feature type="region of interest" description="Disordered" evidence="1">
    <location>
        <begin position="815"/>
        <end position="922"/>
    </location>
</feature>
<evidence type="ECO:0000256" key="1">
    <source>
        <dbReference type="SAM" id="MobiDB-lite"/>
    </source>
</evidence>
<feature type="compositionally biased region" description="Basic and acidic residues" evidence="1">
    <location>
        <begin position="896"/>
        <end position="909"/>
    </location>
</feature>
<feature type="compositionally biased region" description="Polar residues" evidence="1">
    <location>
        <begin position="496"/>
        <end position="513"/>
    </location>
</feature>
<feature type="region of interest" description="Disordered" evidence="1">
    <location>
        <begin position="468"/>
        <end position="516"/>
    </location>
</feature>
<feature type="region of interest" description="Disordered" evidence="1">
    <location>
        <begin position="674"/>
        <end position="728"/>
    </location>
</feature>
<feature type="compositionally biased region" description="Polar residues" evidence="1">
    <location>
        <begin position="415"/>
        <end position="436"/>
    </location>
</feature>
<feature type="region of interest" description="Disordered" evidence="1">
    <location>
        <begin position="322"/>
        <end position="364"/>
    </location>
</feature>
<feature type="compositionally biased region" description="Low complexity" evidence="1">
    <location>
        <begin position="400"/>
        <end position="414"/>
    </location>
</feature>
<sequence length="953" mass="102523">MPPTRITHQGTLNLTLTLPDAIPKASSSASQSKKRKPVLFLHTTYSVLYSDGRLECYPGDPFSVDSKFEGSKSTRTLYLSPATGWTIVGPVPDDAPPLLDQTLSFAIRRKLPIANKSSLRQLGLDFELNMSTTPNAREPKDRKTFKDLLGLRSKRSKSIGAGRALSSQSINTLESIPPPLPHWSSDRIGDSPTKMTLFRTYSLTPEDHQFNDSLPDPLIFSVESIAARTTWMNAFDKVFVIEPSLSPDHVRKAELARLMEVSDTFLTKNSSSSPHLSLTLHSSPLVSHVLESGSKSHPLKQSPSISSLIAYNGLARENYGSQPTFSSSDAGSEIVRSKDETSSTRMAVSSSLASPFGGTQKLSVPQESASAVPAWIKSVRNADEQKNELQLLVNLSNQKSSARSRGPSSGRSASTVSSQASLPMSQSLSAPNQSGTMAEKRATFGNGGPKFGTINQLRTIGHSVVANLKRPGTSHEPPGVQDDSSSKSSGPVPSTHAHSFDTNSTDAGETEAQTGREKTLRFLKLHKKRNSVADNPNGSSPSQPSLSSSVFSKNSASGPRSNFDMTASESAAFFTPSPHRVQSAHESLVRDQPHLHSARPPGIPVDTAKLGADSYSTYPSPASLQSYSLVKTPHSKKSFTDWLSTAAAQAAEELESTNHYSGNPSNTILPQAARDRRLAERASSEASWLPLDAPEHLLSPSDRSPATTPSDDGPDLSRLSSSCSSADAHALRKPIPDLDASGERWVPNHIISPHQLIQTVQHVDQRPTEVCTARPSTSGDDFLKSLDEIQDVYPSSICQQTRKLSLAPLPLAEPGPSWPMPRRAPPVPAVVPHTSLPVPSRRRRRQNSLNSAPSNACLSSASTSLPRRLRAQANEPMRQPQSSTAESTNPASDVSQEDRPVSAGEERKTKVTGPGNDLVSILGDDFGEVVVPSTGKESHALFRRGSQSTVRGL</sequence>
<feature type="compositionally biased region" description="Low complexity" evidence="1">
    <location>
        <begin position="716"/>
        <end position="728"/>
    </location>
</feature>
<feature type="compositionally biased region" description="Low complexity" evidence="1">
    <location>
        <begin position="479"/>
        <end position="494"/>
    </location>
</feature>
<dbReference type="Proteomes" id="UP000886653">
    <property type="component" value="Unassembled WGS sequence"/>
</dbReference>
<organism evidence="2 3">
    <name type="scientific">Cronartium quercuum f. sp. fusiforme G11</name>
    <dbReference type="NCBI Taxonomy" id="708437"/>
    <lineage>
        <taxon>Eukaryota</taxon>
        <taxon>Fungi</taxon>
        <taxon>Dikarya</taxon>
        <taxon>Basidiomycota</taxon>
        <taxon>Pucciniomycotina</taxon>
        <taxon>Pucciniomycetes</taxon>
        <taxon>Pucciniales</taxon>
        <taxon>Coleosporiaceae</taxon>
        <taxon>Cronartium</taxon>
    </lineage>
</organism>
<proteinExistence type="predicted"/>
<comment type="caution">
    <text evidence="2">The sequence shown here is derived from an EMBL/GenBank/DDBJ whole genome shotgun (WGS) entry which is preliminary data.</text>
</comment>
<evidence type="ECO:0000313" key="2">
    <source>
        <dbReference type="EMBL" id="KAG0139234.1"/>
    </source>
</evidence>
<evidence type="ECO:0000313" key="3">
    <source>
        <dbReference type="Proteomes" id="UP000886653"/>
    </source>
</evidence>
<protein>
    <submittedName>
        <fullName evidence="2">Uncharacterized protein</fullName>
    </submittedName>
</protein>
<feature type="region of interest" description="Disordered" evidence="1">
    <location>
        <begin position="395"/>
        <end position="454"/>
    </location>
</feature>
<feature type="region of interest" description="Disordered" evidence="1">
    <location>
        <begin position="529"/>
        <end position="564"/>
    </location>
</feature>
<feature type="region of interest" description="Disordered" evidence="1">
    <location>
        <begin position="576"/>
        <end position="608"/>
    </location>
</feature>
<feature type="compositionally biased region" description="Low complexity" evidence="1">
    <location>
        <begin position="539"/>
        <end position="552"/>
    </location>
</feature>
<feature type="compositionally biased region" description="Polar residues" evidence="1">
    <location>
        <begin position="879"/>
        <end position="894"/>
    </location>
</feature>
<feature type="compositionally biased region" description="Polar residues" evidence="1">
    <location>
        <begin position="847"/>
        <end position="865"/>
    </location>
</feature>